<comment type="caution">
    <text evidence="3">The sequence shown here is derived from an EMBL/GenBank/DDBJ whole genome shotgun (WGS) entry which is preliminary data.</text>
</comment>
<evidence type="ECO:0000313" key="3">
    <source>
        <dbReference type="EMBL" id="TPG62855.1"/>
    </source>
</evidence>
<gene>
    <name evidence="3" type="ORF">EAH73_17435</name>
</gene>
<dbReference type="NCBIfam" id="TIGR04183">
    <property type="entry name" value="Por_Secre_tail"/>
    <property type="match status" value="1"/>
</dbReference>
<keyword evidence="4" id="KW-1185">Reference proteome</keyword>
<feature type="domain" description="Rhamnogalacturonase A/B/Epimerase-like pectate lyase" evidence="1">
    <location>
        <begin position="246"/>
        <end position="430"/>
    </location>
</feature>
<dbReference type="Gene3D" id="2.160.20.10">
    <property type="entry name" value="Single-stranded right-handed beta-helix, Pectin lyase-like"/>
    <property type="match status" value="1"/>
</dbReference>
<dbReference type="InterPro" id="IPR012334">
    <property type="entry name" value="Pectin_lyas_fold"/>
</dbReference>
<organism evidence="3 4">
    <name type="scientific">Hymenobacter nivis</name>
    <dbReference type="NCBI Taxonomy" id="1850093"/>
    <lineage>
        <taxon>Bacteria</taxon>
        <taxon>Pseudomonadati</taxon>
        <taxon>Bacteroidota</taxon>
        <taxon>Cytophagia</taxon>
        <taxon>Cytophagales</taxon>
        <taxon>Hymenobacteraceae</taxon>
        <taxon>Hymenobacter</taxon>
    </lineage>
</organism>
<name>A0A502GM08_9BACT</name>
<dbReference type="InterPro" id="IPR013783">
    <property type="entry name" value="Ig-like_fold"/>
</dbReference>
<dbReference type="AlphaFoldDB" id="A0A502GM08"/>
<proteinExistence type="predicted"/>
<evidence type="ECO:0000259" key="1">
    <source>
        <dbReference type="Pfam" id="PF12708"/>
    </source>
</evidence>
<dbReference type="Proteomes" id="UP000317646">
    <property type="component" value="Unassembled WGS sequence"/>
</dbReference>
<dbReference type="InterPro" id="IPR024535">
    <property type="entry name" value="RHGA/B-epi-like_pectate_lyase"/>
</dbReference>
<protein>
    <submittedName>
        <fullName evidence="3">T9SS C-terminal target domain-containing protein</fullName>
    </submittedName>
</protein>
<reference evidence="3 4" key="1">
    <citation type="journal article" date="2019" name="Environ. Microbiol.">
        <title>Species interactions and distinct microbial communities in high Arctic permafrost affected cryosols are associated with the CH4 and CO2 gas fluxes.</title>
        <authorList>
            <person name="Altshuler I."/>
            <person name="Hamel J."/>
            <person name="Turney S."/>
            <person name="Magnuson E."/>
            <person name="Levesque R."/>
            <person name="Greer C."/>
            <person name="Whyte L.G."/>
        </authorList>
    </citation>
    <scope>NUCLEOTIDE SEQUENCE [LARGE SCALE GENOMIC DNA]</scope>
    <source>
        <strain evidence="3 4">S9.2P</strain>
    </source>
</reference>
<dbReference type="Pfam" id="PF12708">
    <property type="entry name" value="Pect-lyase_RHGA_epim"/>
    <property type="match status" value="1"/>
</dbReference>
<evidence type="ECO:0000313" key="4">
    <source>
        <dbReference type="Proteomes" id="UP000317646"/>
    </source>
</evidence>
<dbReference type="SUPFAM" id="SSF51126">
    <property type="entry name" value="Pectin lyase-like"/>
    <property type="match status" value="1"/>
</dbReference>
<feature type="domain" description="Secretion system C-terminal sorting" evidence="2">
    <location>
        <begin position="1013"/>
        <end position="1081"/>
    </location>
</feature>
<dbReference type="Gene3D" id="2.60.40.10">
    <property type="entry name" value="Immunoglobulins"/>
    <property type="match status" value="1"/>
</dbReference>
<dbReference type="InterPro" id="IPR026444">
    <property type="entry name" value="Secre_tail"/>
</dbReference>
<dbReference type="EMBL" id="RCYZ01000008">
    <property type="protein sequence ID" value="TPG62855.1"/>
    <property type="molecule type" value="Genomic_DNA"/>
</dbReference>
<accession>A0A502GM08</accession>
<dbReference type="InterPro" id="IPR011050">
    <property type="entry name" value="Pectin_lyase_fold/virulence"/>
</dbReference>
<sequence>MIDTAIAQLIKRVCICVALLFLTGYVDARAQGQPFIFHASRTIQPGEAISLQGQFGANVQVSLAVGAASAGQILPVLVQSAGHVTAQVPTNLSPDLYQVWVTDQGKRSPSVYINQAHGLHFDSPNVTPGGSARLFGRNLFLKGKSPQVRLVAQGGGPGGGAAQVQANDAYSLSFTAPVSLVPGQVYDVFVSNGAGGTAGETKVDQPLTAIAPGLDYFQLGVAWAAKFNFYRNTYNLRTDPRLTQKAVGDGVNNDLPALQAAIDRASADGGGIVFLPAGTYKLALTGGGGIYMRNRVVVQGAGKEATILRFGYNSQAPGWSPDGRWGLVWDNTKQGGLADLALINTDNTGNFYNNMTGGGTELFMQRIRFDLNLGSWLFWHNASKLLISNSVFTQGVDAKAGYHGILQLEGCQDFIVSQNSFTYAVDGLNLNNTSRGIFEDNQVYRDGAARWPTSLNLVNHVLILNFAQDIVVLHNQFKVINGPAQNINDGETIIAEGGGGGGTRIDEDAGTVSGASATTMQDNSKNWPAMTMHPVVAIVRGTGMGQWRYITSRTANSLVVDRPWDVTPQAGSRYAIFNWGARSWIVQGNTLEGNRRGITLYQNATTDLAIVSNTLTNSGSIDLTPWQMENIGGKVPQEFLPVYDTQIISNNVADIDGSNGVFIGVHTVQYIQPRSFGTSVIGVEVRRNTLTAHQPNVPAVVDSNFPEGYINGIHFQPGASNYIDEQTPAVLGSIFQDNTAVNCDKAVHLNSGSYNTLVCNMRLVNSPVLLNDVRFDGVSHASVSTSTCPEVAPSTGAQLPVADPKMNPVVPRSVSETQLLALTGSDPDPRGIVVGFNLRTLPPATQGTVYVNGSPATPNAWIPVTQANKLSFQPTTTYVGNAVFTYTATNDRSLVSTAAPFTVPVANPLAVELVQFDVKAQNLNAVLTWRTAMEKNSEYFAIERSTDATRFSEVGTVRSQGAAATYQFVDKGVGRGFSGTAYYRLRELDSNGTSTYSPVQTVSFGASTPEIQIYPNPTVNELHVQLLSAGAHLTVYTATGQMALEADTKTGEGHVDVSRLPAGTYSIKIEPIQGPQVNKFFVKQR</sequence>
<dbReference type="Pfam" id="PF18962">
    <property type="entry name" value="Por_Secre_tail"/>
    <property type="match status" value="1"/>
</dbReference>
<evidence type="ECO:0000259" key="2">
    <source>
        <dbReference type="Pfam" id="PF18962"/>
    </source>
</evidence>